<comment type="caution">
    <text evidence="2">The sequence shown here is derived from an EMBL/GenBank/DDBJ whole genome shotgun (WGS) entry which is preliminary data.</text>
</comment>
<evidence type="ECO:0000313" key="2">
    <source>
        <dbReference type="EMBL" id="GBM55979.1"/>
    </source>
</evidence>
<dbReference type="EMBL" id="BGPR01001523">
    <property type="protein sequence ID" value="GBM55979.1"/>
    <property type="molecule type" value="Genomic_DNA"/>
</dbReference>
<proteinExistence type="predicted"/>
<protein>
    <submittedName>
        <fullName evidence="2">Uncharacterized protein</fullName>
    </submittedName>
</protein>
<dbReference type="AlphaFoldDB" id="A0A4Y2GT15"/>
<evidence type="ECO:0000256" key="1">
    <source>
        <dbReference type="SAM" id="MobiDB-lite"/>
    </source>
</evidence>
<accession>A0A4Y2GT15</accession>
<keyword evidence="3" id="KW-1185">Reference proteome</keyword>
<evidence type="ECO:0000313" key="3">
    <source>
        <dbReference type="Proteomes" id="UP000499080"/>
    </source>
</evidence>
<reference evidence="2 3" key="1">
    <citation type="journal article" date="2019" name="Sci. Rep.">
        <title>Orb-weaving spider Araneus ventricosus genome elucidates the spidroin gene catalogue.</title>
        <authorList>
            <person name="Kono N."/>
            <person name="Nakamura H."/>
            <person name="Ohtoshi R."/>
            <person name="Moran D.A.P."/>
            <person name="Shinohara A."/>
            <person name="Yoshida Y."/>
            <person name="Fujiwara M."/>
            <person name="Mori M."/>
            <person name="Tomita M."/>
            <person name="Arakawa K."/>
        </authorList>
    </citation>
    <scope>NUCLEOTIDE SEQUENCE [LARGE SCALE GENOMIC DNA]</scope>
</reference>
<organism evidence="2 3">
    <name type="scientific">Araneus ventricosus</name>
    <name type="common">Orbweaver spider</name>
    <name type="synonym">Epeira ventricosa</name>
    <dbReference type="NCBI Taxonomy" id="182803"/>
    <lineage>
        <taxon>Eukaryota</taxon>
        <taxon>Metazoa</taxon>
        <taxon>Ecdysozoa</taxon>
        <taxon>Arthropoda</taxon>
        <taxon>Chelicerata</taxon>
        <taxon>Arachnida</taxon>
        <taxon>Araneae</taxon>
        <taxon>Araneomorphae</taxon>
        <taxon>Entelegynae</taxon>
        <taxon>Araneoidea</taxon>
        <taxon>Araneidae</taxon>
        <taxon>Araneus</taxon>
    </lineage>
</organism>
<sequence>MSANSSQQSQSRTTLPQNSQSDFHLRCRMEQKCSGTIKSSNSPRQIIFFSPTVSCVVPVQADESPESPAIKLRAISSEMYSSPSPEFSVVSTTTAKKSPQRRFVIIKVQSVRQKCRRCSSSVKINHRISPTPSTKCIFQ</sequence>
<name>A0A4Y2GT15_ARAVE</name>
<gene>
    <name evidence="2" type="ORF">AVEN_45128_1</name>
</gene>
<feature type="region of interest" description="Disordered" evidence="1">
    <location>
        <begin position="1"/>
        <end position="22"/>
    </location>
</feature>
<dbReference type="Proteomes" id="UP000499080">
    <property type="component" value="Unassembled WGS sequence"/>
</dbReference>